<evidence type="ECO:0000313" key="1">
    <source>
        <dbReference type="EMBL" id="KAB2101285.1"/>
    </source>
</evidence>
<dbReference type="EMBL" id="PDWZ02000011">
    <property type="protein sequence ID" value="KAB2101285.1"/>
    <property type="molecule type" value="Genomic_DNA"/>
</dbReference>
<accession>A0ACB6FA51</accession>
<evidence type="ECO:0000313" key="2">
    <source>
        <dbReference type="Proteomes" id="UP000293547"/>
    </source>
</evidence>
<organism evidence="1 2">
    <name type="scientific">Alternaria gaisen</name>
    <dbReference type="NCBI Taxonomy" id="167740"/>
    <lineage>
        <taxon>Eukaryota</taxon>
        <taxon>Fungi</taxon>
        <taxon>Dikarya</taxon>
        <taxon>Ascomycota</taxon>
        <taxon>Pezizomycotina</taxon>
        <taxon>Dothideomycetes</taxon>
        <taxon>Pleosporomycetidae</taxon>
        <taxon>Pleosporales</taxon>
        <taxon>Pleosporineae</taxon>
        <taxon>Pleosporaceae</taxon>
        <taxon>Alternaria</taxon>
        <taxon>Alternaria sect. Alternaria</taxon>
    </lineage>
</organism>
<protein>
    <submittedName>
        <fullName evidence="1">Uncharacterized protein</fullName>
    </submittedName>
</protein>
<comment type="caution">
    <text evidence="1">The sequence shown here is derived from an EMBL/GenBank/DDBJ whole genome shotgun (WGS) entry which is preliminary data.</text>
</comment>
<reference evidence="1 2" key="1">
    <citation type="journal article" date="2019" name="bioRxiv">
        <title>Genomics, evolutionary history and diagnostics of the Alternaria alternata species group including apple and Asian pear pathotypes.</title>
        <authorList>
            <person name="Armitage A.D."/>
            <person name="Cockerton H.M."/>
            <person name="Sreenivasaprasad S."/>
            <person name="Woodhall J.W."/>
            <person name="Lane C.R."/>
            <person name="Harrison R.J."/>
            <person name="Clarkson J.P."/>
        </authorList>
    </citation>
    <scope>NUCLEOTIDE SEQUENCE [LARGE SCALE GENOMIC DNA]</scope>
    <source>
        <strain evidence="1 2">FERA 650</strain>
    </source>
</reference>
<proteinExistence type="predicted"/>
<gene>
    <name evidence="1" type="ORF">AG0111_0g10049</name>
</gene>
<sequence>MADNVPNLNVEELAAYATAKSQAGVSDEEILREITQMLREDGWKEAAIGLTIEAVVKRSSVVGGKGSPRRGDSLKANQDAMAQIMQQMMRLLSPMASRLEALERSQTEGRSESSLGANTTPSLSTPVAEPAARKNKFPHLEPFDGDRPKLSMWSLGEQFGEAAKKSMFLKGLHARLQESLATVDEDLPFEQLVNKAVRTSDNLYRAGLVRARATNSRILERPTAKAVQREASPEAMDWEPSKVSQARESRVKMKRVPLTCYSCGKPGHIARDCQSTTRVRRAKAVPNKNRRELEKELEDLSSSDSEKEEL</sequence>
<name>A0ACB6FA51_9PLEO</name>
<dbReference type="Proteomes" id="UP000293547">
    <property type="component" value="Unassembled WGS sequence"/>
</dbReference>
<keyword evidence="2" id="KW-1185">Reference proteome</keyword>